<reference evidence="1 2" key="1">
    <citation type="submission" date="2019-03" db="EMBL/GenBank/DDBJ databases">
        <title>Genomics of glacier-inhabiting Cryobacterium strains.</title>
        <authorList>
            <person name="Liu Q."/>
            <person name="Xin Y.-H."/>
        </authorList>
    </citation>
    <scope>NUCLEOTIDE SEQUENCE [LARGE SCALE GENOMIC DNA]</scope>
    <source>
        <strain evidence="1 2">RHLT2-21</strain>
    </source>
</reference>
<name>A0A4R8W3Z2_9MICO</name>
<dbReference type="EMBL" id="SOFM01000043">
    <property type="protein sequence ID" value="TFC01221.1"/>
    <property type="molecule type" value="Genomic_DNA"/>
</dbReference>
<accession>A0A4R8W3Z2</accession>
<comment type="caution">
    <text evidence="1">The sequence shown here is derived from an EMBL/GenBank/DDBJ whole genome shotgun (WGS) entry which is preliminary data.</text>
</comment>
<dbReference type="SUPFAM" id="SSF53756">
    <property type="entry name" value="UDP-Glycosyltransferase/glycogen phosphorylase"/>
    <property type="match status" value="1"/>
</dbReference>
<dbReference type="AlphaFoldDB" id="A0A4R8W3Z2"/>
<dbReference type="RefSeq" id="WP_134510385.1">
    <property type="nucleotide sequence ID" value="NZ_SOFM01000043.1"/>
</dbReference>
<keyword evidence="2" id="KW-1185">Reference proteome</keyword>
<evidence type="ECO:0008006" key="3">
    <source>
        <dbReference type="Google" id="ProtNLM"/>
    </source>
</evidence>
<dbReference type="Gene3D" id="3.40.50.12580">
    <property type="match status" value="1"/>
</dbReference>
<protein>
    <recommendedName>
        <fullName evidence="3">Glycosyltransferase family 1 protein</fullName>
    </recommendedName>
</protein>
<organism evidence="1 2">
    <name type="scientific">Cryobacterium mannosilyticum</name>
    <dbReference type="NCBI Taxonomy" id="1259190"/>
    <lineage>
        <taxon>Bacteria</taxon>
        <taxon>Bacillati</taxon>
        <taxon>Actinomycetota</taxon>
        <taxon>Actinomycetes</taxon>
        <taxon>Micrococcales</taxon>
        <taxon>Microbacteriaceae</taxon>
        <taxon>Cryobacterium</taxon>
    </lineage>
</organism>
<evidence type="ECO:0000313" key="2">
    <source>
        <dbReference type="Proteomes" id="UP000297643"/>
    </source>
</evidence>
<dbReference type="InterPro" id="IPR043148">
    <property type="entry name" value="TagF_C"/>
</dbReference>
<evidence type="ECO:0000313" key="1">
    <source>
        <dbReference type="EMBL" id="TFC01221.1"/>
    </source>
</evidence>
<sequence length="370" mass="41516">MRIDALLRGSGIRRTSIVFIVNDLYVNNILSLYEELTKDWRFTVSVIACDRIGYDFSPAVSSQEISTLLSRHGIHHDVDLHVDRIRELKPDYLFLSNPYDMFIKEEFHSGELARIGKVLHMSYGTVLIRWEGDYQFLADNQFLLNAYRFFTESAYLFPDDPKFRTIGYLKLDAYQYYGRPHGAFPGFSIAWKPRWTGYADSSLATYIDSFVRIAQDPDVTLNLVLHPNVMVALSRNPDAERISALLDVLFSMPNVNAVSGPDFLDAVLGSDIFVGDVSSTLAEFLSTEKPIVWTNLAGLALNDLGRRLATACYAVDGSDGANSLETVIARVRAGIDPLQASRSGLFERLFEGHPTRSVALRLKSLLLRGA</sequence>
<dbReference type="Proteomes" id="UP000297643">
    <property type="component" value="Unassembled WGS sequence"/>
</dbReference>
<proteinExistence type="predicted"/>
<gene>
    <name evidence="1" type="ORF">E3O32_13755</name>
</gene>